<dbReference type="Proteomes" id="UP000479132">
    <property type="component" value="Unassembled WGS sequence"/>
</dbReference>
<dbReference type="AlphaFoldDB" id="A0A6M1T8U1"/>
<dbReference type="GO" id="GO:0008897">
    <property type="term" value="F:holo-[acyl-carrier-protein] synthase activity"/>
    <property type="evidence" value="ECO:0007669"/>
    <property type="project" value="InterPro"/>
</dbReference>
<dbReference type="RefSeq" id="WP_165271010.1">
    <property type="nucleotide sequence ID" value="NZ_JAALLS010000026.1"/>
</dbReference>
<name>A0A6M1T8U1_9BACT</name>
<dbReference type="InterPro" id="IPR050559">
    <property type="entry name" value="P-Pant_transferase_sf"/>
</dbReference>
<evidence type="ECO:0000256" key="1">
    <source>
        <dbReference type="ARBA" id="ARBA00010990"/>
    </source>
</evidence>
<dbReference type="InterPro" id="IPR008278">
    <property type="entry name" value="4-PPantetheinyl_Trfase_dom"/>
</dbReference>
<protein>
    <submittedName>
        <fullName evidence="4">4'-phosphopantetheinyl transferase superfamily protein</fullName>
    </submittedName>
</protein>
<organism evidence="4 5">
    <name type="scientific">Fodinibius halophilus</name>
    <dbReference type="NCBI Taxonomy" id="1736908"/>
    <lineage>
        <taxon>Bacteria</taxon>
        <taxon>Pseudomonadati</taxon>
        <taxon>Balneolota</taxon>
        <taxon>Balneolia</taxon>
        <taxon>Balneolales</taxon>
        <taxon>Balneolaceae</taxon>
        <taxon>Fodinibius</taxon>
    </lineage>
</organism>
<evidence type="ECO:0000256" key="2">
    <source>
        <dbReference type="ARBA" id="ARBA00022679"/>
    </source>
</evidence>
<comment type="caution">
    <text evidence="4">The sequence shown here is derived from an EMBL/GenBank/DDBJ whole genome shotgun (WGS) entry which is preliminary data.</text>
</comment>
<keyword evidence="2 4" id="KW-0808">Transferase</keyword>
<dbReference type="Gene3D" id="3.90.470.20">
    <property type="entry name" value="4'-phosphopantetheinyl transferase domain"/>
    <property type="match status" value="2"/>
</dbReference>
<dbReference type="PANTHER" id="PTHR12215:SF10">
    <property type="entry name" value="L-AMINOADIPATE-SEMIALDEHYDE DEHYDROGENASE-PHOSPHOPANTETHEINYL TRANSFERASE"/>
    <property type="match status" value="1"/>
</dbReference>
<evidence type="ECO:0000313" key="4">
    <source>
        <dbReference type="EMBL" id="NGP89845.1"/>
    </source>
</evidence>
<evidence type="ECO:0000259" key="3">
    <source>
        <dbReference type="Pfam" id="PF01648"/>
    </source>
</evidence>
<dbReference type="GO" id="GO:0005829">
    <property type="term" value="C:cytosol"/>
    <property type="evidence" value="ECO:0007669"/>
    <property type="project" value="TreeGrafter"/>
</dbReference>
<sequence length="211" mass="24558">MRDISQQINEQLSLQGQFVLERLRSVTNSAVSLLSETELEEFHSFSNKTRQQEFITSRVLLKKMARKWNEEEFSVQKDKLGQPYGVGHSRRYYISIAHSKDKVFCGISPNRAVGVDLEPIAREVSARLRSRILHPEESEGLAELETIRLWTIKEAFIKLRGQGLRLNMNQVRVQSEEDAYFVEINNDKRAKICSFRSENDWLAIAHYQTKK</sequence>
<feature type="domain" description="4'-phosphopantetheinyl transferase" evidence="3">
    <location>
        <begin position="112"/>
        <end position="194"/>
    </location>
</feature>
<proteinExistence type="inferred from homology"/>
<reference evidence="4 5" key="1">
    <citation type="submission" date="2020-02" db="EMBL/GenBank/DDBJ databases">
        <title>Aliifodinibius halophilus 2W32, complete genome.</title>
        <authorList>
            <person name="Li Y."/>
            <person name="Wu S."/>
        </authorList>
    </citation>
    <scope>NUCLEOTIDE SEQUENCE [LARGE SCALE GENOMIC DNA]</scope>
    <source>
        <strain evidence="4 5">2W32</strain>
    </source>
</reference>
<comment type="similarity">
    <text evidence="1">Belongs to the P-Pant transferase superfamily. Gsp/Sfp/HetI/AcpT family.</text>
</comment>
<dbReference type="SUPFAM" id="SSF56214">
    <property type="entry name" value="4'-phosphopantetheinyl transferase"/>
    <property type="match status" value="2"/>
</dbReference>
<dbReference type="GO" id="GO:0019878">
    <property type="term" value="P:lysine biosynthetic process via aminoadipic acid"/>
    <property type="evidence" value="ECO:0007669"/>
    <property type="project" value="TreeGrafter"/>
</dbReference>
<accession>A0A6M1T8U1</accession>
<dbReference type="GO" id="GO:0000287">
    <property type="term" value="F:magnesium ion binding"/>
    <property type="evidence" value="ECO:0007669"/>
    <property type="project" value="InterPro"/>
</dbReference>
<keyword evidence="5" id="KW-1185">Reference proteome</keyword>
<dbReference type="PANTHER" id="PTHR12215">
    <property type="entry name" value="PHOSPHOPANTETHEINE TRANSFERASE"/>
    <property type="match status" value="1"/>
</dbReference>
<dbReference type="EMBL" id="JAALLS010000026">
    <property type="protein sequence ID" value="NGP89845.1"/>
    <property type="molecule type" value="Genomic_DNA"/>
</dbReference>
<evidence type="ECO:0000313" key="5">
    <source>
        <dbReference type="Proteomes" id="UP000479132"/>
    </source>
</evidence>
<dbReference type="InterPro" id="IPR037143">
    <property type="entry name" value="4-PPantetheinyl_Trfase_dom_sf"/>
</dbReference>
<dbReference type="Pfam" id="PF01648">
    <property type="entry name" value="ACPS"/>
    <property type="match status" value="1"/>
</dbReference>
<gene>
    <name evidence="4" type="ORF">G3569_15915</name>
</gene>